<evidence type="ECO:0000256" key="1">
    <source>
        <dbReference type="ARBA" id="ARBA00001933"/>
    </source>
</evidence>
<evidence type="ECO:0000256" key="2">
    <source>
        <dbReference type="ARBA" id="ARBA00022898"/>
    </source>
</evidence>
<evidence type="ECO:0000313" key="7">
    <source>
        <dbReference type="Proteomes" id="UP001500954"/>
    </source>
</evidence>
<dbReference type="RefSeq" id="WP_345005476.1">
    <property type="nucleotide sequence ID" value="NZ_BAABCY010000038.1"/>
</dbReference>
<feature type="modified residue" description="N6-(pyridoxal phosphate)lysine" evidence="4">
    <location>
        <position position="38"/>
    </location>
</feature>
<dbReference type="EMBL" id="BAABCY010000038">
    <property type="protein sequence ID" value="GAA3566959.1"/>
    <property type="molecule type" value="Genomic_DNA"/>
</dbReference>
<dbReference type="SUPFAM" id="SSF51419">
    <property type="entry name" value="PLP-binding barrel"/>
    <property type="match status" value="1"/>
</dbReference>
<gene>
    <name evidence="6" type="ORF">GCM10022395_16470</name>
</gene>
<feature type="binding site" evidence="4">
    <location>
        <position position="136"/>
    </location>
    <ligand>
        <name>substrate</name>
    </ligand>
</feature>
<comment type="pathway">
    <text evidence="4">Amino-acid biosynthesis; D-alanine biosynthesis; D-alanine from L-alanine: step 1/1.</text>
</comment>
<dbReference type="Pfam" id="PF00842">
    <property type="entry name" value="Ala_racemase_C"/>
    <property type="match status" value="1"/>
</dbReference>
<dbReference type="InterPro" id="IPR001608">
    <property type="entry name" value="Ala_racemase_N"/>
</dbReference>
<dbReference type="InterPro" id="IPR029066">
    <property type="entry name" value="PLP-binding_barrel"/>
</dbReference>
<feature type="binding site" evidence="4">
    <location>
        <position position="313"/>
    </location>
    <ligand>
        <name>substrate</name>
    </ligand>
</feature>
<comment type="cofactor">
    <cofactor evidence="1 4">
        <name>pyridoxal 5'-phosphate</name>
        <dbReference type="ChEBI" id="CHEBI:597326"/>
    </cofactor>
</comment>
<keyword evidence="7" id="KW-1185">Reference proteome</keyword>
<dbReference type="InterPro" id="IPR009006">
    <property type="entry name" value="Ala_racemase/Decarboxylase_C"/>
</dbReference>
<dbReference type="SUPFAM" id="SSF50621">
    <property type="entry name" value="Alanine racemase C-terminal domain-like"/>
    <property type="match status" value="1"/>
</dbReference>
<dbReference type="Proteomes" id="UP001500954">
    <property type="component" value="Unassembled WGS sequence"/>
</dbReference>
<dbReference type="NCBIfam" id="TIGR00492">
    <property type="entry name" value="alr"/>
    <property type="match status" value="1"/>
</dbReference>
<dbReference type="Pfam" id="PF01168">
    <property type="entry name" value="Ala_racemase_N"/>
    <property type="match status" value="1"/>
</dbReference>
<accession>A0ABP6XGS8</accession>
<organism evidence="6 7">
    <name type="scientific">Snuella lapsa</name>
    <dbReference type="NCBI Taxonomy" id="870481"/>
    <lineage>
        <taxon>Bacteria</taxon>
        <taxon>Pseudomonadati</taxon>
        <taxon>Bacteroidota</taxon>
        <taxon>Flavobacteriia</taxon>
        <taxon>Flavobacteriales</taxon>
        <taxon>Flavobacteriaceae</taxon>
        <taxon>Snuella</taxon>
    </lineage>
</organism>
<feature type="domain" description="Alanine racemase C-terminal" evidence="5">
    <location>
        <begin position="243"/>
        <end position="367"/>
    </location>
</feature>
<reference evidence="7" key="1">
    <citation type="journal article" date="2019" name="Int. J. Syst. Evol. Microbiol.">
        <title>The Global Catalogue of Microorganisms (GCM) 10K type strain sequencing project: providing services to taxonomists for standard genome sequencing and annotation.</title>
        <authorList>
            <consortium name="The Broad Institute Genomics Platform"/>
            <consortium name="The Broad Institute Genome Sequencing Center for Infectious Disease"/>
            <person name="Wu L."/>
            <person name="Ma J."/>
        </authorList>
    </citation>
    <scope>NUCLEOTIDE SEQUENCE [LARGE SCALE GENOMIC DNA]</scope>
    <source>
        <strain evidence="7">JCM 17111</strain>
    </source>
</reference>
<dbReference type="EC" id="5.1.1.1" evidence="4"/>
<sequence length="368" mass="40808">MPKAQETVLEIDLKALKHNFEYLKSKLNDTTKFLAVVKAFAYGNDANTIAKSLESLNIDYFAVAYTNEGIALRKAGIKTPILVLHPLSANFSAIIEHRLEPSLYSLKIFDAFLSAASKNNQTNYPVHIKFNTGLNRLGFNEYDVDEIVSKLNNTVAIHATSIFSHLAASEDLAEKVFTLKQINSFKNISKSIIEKLNYKPLFHLCNTSGILNYPEAHFDMVRSGIGLYGFGNSKKENKHLNPIATLKTVISQIHTIKRGDSVGYNRGFKSDSDQKIATLPIGHADGIGRQYGQGNGFVFINNKRAPIIGNVCMDMIMVNVTDIDCNEGDEVIVFGQNASAEDLAETANTISYELITAISQRIKRIILR</sequence>
<comment type="function">
    <text evidence="4">Catalyzes the interconversion of L-alanine and D-alanine. May also act on other amino acids.</text>
</comment>
<name>A0ABP6XGS8_9FLAO</name>
<evidence type="ECO:0000256" key="4">
    <source>
        <dbReference type="HAMAP-Rule" id="MF_01201"/>
    </source>
</evidence>
<dbReference type="Gene3D" id="2.40.37.10">
    <property type="entry name" value="Lyase, Ornithine Decarboxylase, Chain A, domain 1"/>
    <property type="match status" value="1"/>
</dbReference>
<feature type="active site" description="Proton acceptor; specific for L-alanine" evidence="4">
    <location>
        <position position="264"/>
    </location>
</feature>
<comment type="catalytic activity">
    <reaction evidence="4">
        <text>L-alanine = D-alanine</text>
        <dbReference type="Rhea" id="RHEA:20249"/>
        <dbReference type="ChEBI" id="CHEBI:57416"/>
        <dbReference type="ChEBI" id="CHEBI:57972"/>
        <dbReference type="EC" id="5.1.1.1"/>
    </reaction>
</comment>
<evidence type="ECO:0000313" key="6">
    <source>
        <dbReference type="EMBL" id="GAA3566959.1"/>
    </source>
</evidence>
<dbReference type="SMART" id="SM01005">
    <property type="entry name" value="Ala_racemase_C"/>
    <property type="match status" value="1"/>
</dbReference>
<keyword evidence="2 4" id="KW-0663">Pyridoxal phosphate</keyword>
<dbReference type="Gene3D" id="3.20.20.10">
    <property type="entry name" value="Alanine racemase"/>
    <property type="match status" value="1"/>
</dbReference>
<dbReference type="PRINTS" id="PR00992">
    <property type="entry name" value="ALARACEMASE"/>
</dbReference>
<dbReference type="CDD" id="cd00430">
    <property type="entry name" value="PLPDE_III_AR"/>
    <property type="match status" value="1"/>
</dbReference>
<evidence type="ECO:0000256" key="3">
    <source>
        <dbReference type="ARBA" id="ARBA00023235"/>
    </source>
</evidence>
<dbReference type="PANTHER" id="PTHR30511:SF0">
    <property type="entry name" value="ALANINE RACEMASE, CATABOLIC-RELATED"/>
    <property type="match status" value="1"/>
</dbReference>
<proteinExistence type="inferred from homology"/>
<evidence type="ECO:0000259" key="5">
    <source>
        <dbReference type="SMART" id="SM01005"/>
    </source>
</evidence>
<dbReference type="InterPro" id="IPR000821">
    <property type="entry name" value="Ala_racemase"/>
</dbReference>
<keyword evidence="3 4" id="KW-0413">Isomerase</keyword>
<dbReference type="HAMAP" id="MF_01201">
    <property type="entry name" value="Ala_racemase"/>
    <property type="match status" value="1"/>
</dbReference>
<protein>
    <recommendedName>
        <fullName evidence="4">Alanine racemase</fullName>
        <ecNumber evidence="4">5.1.1.1</ecNumber>
    </recommendedName>
</protein>
<dbReference type="InterPro" id="IPR011079">
    <property type="entry name" value="Ala_racemase_C"/>
</dbReference>
<feature type="active site" description="Proton acceptor; specific for D-alanine" evidence="4">
    <location>
        <position position="38"/>
    </location>
</feature>
<comment type="caution">
    <text evidence="6">The sequence shown here is derived from an EMBL/GenBank/DDBJ whole genome shotgun (WGS) entry which is preliminary data.</text>
</comment>
<dbReference type="PANTHER" id="PTHR30511">
    <property type="entry name" value="ALANINE RACEMASE"/>
    <property type="match status" value="1"/>
</dbReference>
<comment type="similarity">
    <text evidence="4">Belongs to the alanine racemase family.</text>
</comment>